<dbReference type="Gene3D" id="2.40.30.170">
    <property type="match status" value="1"/>
</dbReference>
<dbReference type="InterPro" id="IPR058624">
    <property type="entry name" value="MdtA-like_HH"/>
</dbReference>
<keyword evidence="4" id="KW-1185">Reference proteome</keyword>
<organism evidence="3 4">
    <name type="scientific">Comamonas faecalis</name>
    <dbReference type="NCBI Taxonomy" id="1387849"/>
    <lineage>
        <taxon>Bacteria</taxon>
        <taxon>Pseudomonadati</taxon>
        <taxon>Pseudomonadota</taxon>
        <taxon>Betaproteobacteria</taxon>
        <taxon>Burkholderiales</taxon>
        <taxon>Comamonadaceae</taxon>
        <taxon>Comamonas</taxon>
    </lineage>
</organism>
<evidence type="ECO:0000313" key="4">
    <source>
        <dbReference type="Proteomes" id="UP001501627"/>
    </source>
</evidence>
<name>A0ABP7RPB9_9BURK</name>
<keyword evidence="1" id="KW-0732">Signal</keyword>
<dbReference type="Proteomes" id="UP001501627">
    <property type="component" value="Unassembled WGS sequence"/>
</dbReference>
<comment type="caution">
    <text evidence="3">The sequence shown here is derived from an EMBL/GenBank/DDBJ whole genome shotgun (WGS) entry which is preliminary data.</text>
</comment>
<accession>A0ABP7RPB9</accession>
<reference evidence="4" key="1">
    <citation type="journal article" date="2019" name="Int. J. Syst. Evol. Microbiol.">
        <title>The Global Catalogue of Microorganisms (GCM) 10K type strain sequencing project: providing services to taxonomists for standard genome sequencing and annotation.</title>
        <authorList>
            <consortium name="The Broad Institute Genomics Platform"/>
            <consortium name="The Broad Institute Genome Sequencing Center for Infectious Disease"/>
            <person name="Wu L."/>
            <person name="Ma J."/>
        </authorList>
    </citation>
    <scope>NUCLEOTIDE SEQUENCE [LARGE SCALE GENOMIC DNA]</scope>
    <source>
        <strain evidence="4">JCM 17561</strain>
    </source>
</reference>
<evidence type="ECO:0000256" key="1">
    <source>
        <dbReference type="SAM" id="SignalP"/>
    </source>
</evidence>
<protein>
    <submittedName>
        <fullName evidence="3">HlyD family efflux transporter periplasmic adaptor subunit</fullName>
    </submittedName>
</protein>
<proteinExistence type="predicted"/>
<feature type="domain" description="Multidrug resistance protein MdtA-like alpha-helical hairpin" evidence="2">
    <location>
        <begin position="116"/>
        <end position="180"/>
    </location>
</feature>
<dbReference type="PANTHER" id="PTHR30438:SF2">
    <property type="entry name" value="MEMBRANE PROTEIN"/>
    <property type="match status" value="1"/>
</dbReference>
<dbReference type="SUPFAM" id="SSF111369">
    <property type="entry name" value="HlyD-like secretion proteins"/>
    <property type="match status" value="2"/>
</dbReference>
<evidence type="ECO:0000259" key="2">
    <source>
        <dbReference type="Pfam" id="PF25876"/>
    </source>
</evidence>
<feature type="chain" id="PRO_5045789942" evidence="1">
    <location>
        <begin position="27"/>
        <end position="356"/>
    </location>
</feature>
<dbReference type="Pfam" id="PF25876">
    <property type="entry name" value="HH_MFP_RND"/>
    <property type="match status" value="1"/>
</dbReference>
<gene>
    <name evidence="3" type="ORF">GCM10022279_24590</name>
</gene>
<sequence length="356" mass="37353">MNTKLKQGLGAVALLVVAAGAWLAWSASQDSGSGPGFVQGNGRIEATEIDVATKLAGRLLEVLVPEGAFVGAGEVLARMDVASLQAARAEALARHAQAEHGVATARAQVALRQSDLRAADAQVALRNSELDAAQRRLARSQDLVRDGAASQQELDDDSARVRSARAAVTAAKAQVDAARAAVDASRTQVTGAQSQVAAAQASIARIDADIDDAQLTAPRDGRVQFRVAQPGEVLGAGGRVLNLVDLSDVYMSFFLPEAIAGRVAMGSEARIVLDAAPDLVIPATISFVSATAQFTPKTVETASEREKLMFRVRAQIAPELLQKHLQQVKTGLPGVAWVKLDPAAQWPENLTARVPE</sequence>
<dbReference type="PANTHER" id="PTHR30438">
    <property type="entry name" value="36 KDA ANTIGEN-RELATED"/>
    <property type="match status" value="1"/>
</dbReference>
<feature type="signal peptide" evidence="1">
    <location>
        <begin position="1"/>
        <end position="26"/>
    </location>
</feature>
<evidence type="ECO:0000313" key="3">
    <source>
        <dbReference type="EMBL" id="GAA3999995.1"/>
    </source>
</evidence>
<dbReference type="Gene3D" id="1.10.287.470">
    <property type="entry name" value="Helix hairpin bin"/>
    <property type="match status" value="2"/>
</dbReference>
<dbReference type="RefSeq" id="WP_103043995.1">
    <property type="nucleotide sequence ID" value="NZ_BAABBP010000024.1"/>
</dbReference>
<dbReference type="Gene3D" id="2.40.50.100">
    <property type="match status" value="1"/>
</dbReference>
<dbReference type="EMBL" id="BAABBP010000024">
    <property type="protein sequence ID" value="GAA3999995.1"/>
    <property type="molecule type" value="Genomic_DNA"/>
</dbReference>